<dbReference type="InterPro" id="IPR051268">
    <property type="entry name" value="Type-I_R_enzyme_R_subunit"/>
</dbReference>
<evidence type="ECO:0000256" key="8">
    <source>
        <dbReference type="ARBA" id="ARBA00022840"/>
    </source>
</evidence>
<keyword evidence="6" id="KW-0255">Endonuclease</keyword>
<keyword evidence="4 10" id="KW-0547">Nucleotide-binding</keyword>
<dbReference type="Pfam" id="PF11867">
    <property type="entry name" value="T1RH-like_C"/>
    <property type="match status" value="1"/>
</dbReference>
<dbReference type="SMART" id="SM00487">
    <property type="entry name" value="DEXDc"/>
    <property type="match status" value="1"/>
</dbReference>
<dbReference type="CDD" id="cd22332">
    <property type="entry name" value="HsdR_N"/>
    <property type="match status" value="1"/>
</dbReference>
<dbReference type="SUPFAM" id="SSF52540">
    <property type="entry name" value="P-loop containing nucleoside triphosphate hydrolases"/>
    <property type="match status" value="1"/>
</dbReference>
<keyword evidence="9 10" id="KW-0238">DNA-binding</keyword>
<dbReference type="InterPro" id="IPR014001">
    <property type="entry name" value="Helicase_ATP-bd"/>
</dbReference>
<name>A0A1Q5PCL1_9BACT</name>
<evidence type="ECO:0000256" key="1">
    <source>
        <dbReference type="ARBA" id="ARBA00000851"/>
    </source>
</evidence>
<feature type="domain" description="Helicase ATP-binding" evidence="11">
    <location>
        <begin position="311"/>
        <end position="494"/>
    </location>
</feature>
<dbReference type="InterPro" id="IPR027417">
    <property type="entry name" value="P-loop_NTPase"/>
</dbReference>
<dbReference type="Pfam" id="PF22679">
    <property type="entry name" value="T1R_D3-like"/>
    <property type="match status" value="1"/>
</dbReference>
<sequence length="1089" mass="123350">MTEHTLVEQPFLKQLEHLGWQVYEQPAGIPTDATLSLRTNFKEVLLPGVLKQALLSINLDEKGQPWISEKQVDELYNEISDFGRMHLLEANKSFTHALLNNSLRVDYHDDPADPRPVKLIDFDHLERNSFIAINQFKVDTPGLAKACIIPDVVLFVNGLPLVVVECKNTNAYTTNPLHEAMKQLQRYSNQRPSTHATGLKEGEESLFWYNQICVATYGDKACYGTITSLDEQFFSEWKYIYPEAFQNYIKPLDVERSQERLVQGILPPTTLLDIVRSFTLFMSVGGGKEAKIVCRYQQYRAVGKIVERLKTGQTPMERSGVVWHTQGSGKSLTMVMLIKKLRTEPKLADYKVLLVNDRTDLEDQLSVTATLTGEKIDFIESIKDVKPKLSTPTSNAVMVMMHKFQTKEYKLTDIAGEILSQAAEPLKQFNVFGEVNPSKKILILIDEAHRTQSSDLGNNLFEAFPNATKIAFTGTPLITERHKKKTHDRFGGYIDQYRLRDAVNDGATIPILYEGREPDNAINQKGELDQKFEEAFGSKEQKEKELIKRRYALGSDLREAEEHVAAVARDIVHHYTENILPNGFKAQVVTSSVLAAVRYKDALLKALQEKVAALKVEANPDEELINKLEFLQVYVVVSGQGTNEEAIITQARKEASAANAVDNFKKAFDYDKPETGIAFLVVCEMLLTGFDAPIEQVMYLDKKLKEHNLLQAIARVNRTYKGKTRGYVIDYATNTQNLQGALSIYGSNEVQEIMENLKGVETEIPVLESRYRRLVQLFEGKGVTNFEKYLTQQIKDIPTLLKLQEQCIELAADIKFRSSFDVYLKQFMESMDIVLPRPAASPYRIPAKQLGHLQILIRNRYKDDTINIEGAGEKIRQLINEHLVSLGINPKIPPVELLSKDFIKEARKNSNPKAVASEMEHAIRKHIKVNIDDDPAFYTKLSERLEKLLKQHHDDWDAMVKALEDLRNEAAAGRQAGIAGLSATEAPFYDLMMQTAFKSKTPSAEEEEKAKATLKLAVKLMRATIKFTSFWEKGSEIDLLKGDLSDILISSDVEALIEHESKIINDLLDLARRRHNELIHEEQQAPDPV</sequence>
<dbReference type="STRING" id="1797110.A3841_16585"/>
<comment type="catalytic activity">
    <reaction evidence="1 10">
        <text>Endonucleolytic cleavage of DNA to give random double-stranded fragments with terminal 5'-phosphates, ATP is simultaneously hydrolyzed.</text>
        <dbReference type="EC" id="3.1.21.3"/>
    </reaction>
</comment>
<dbReference type="GO" id="GO:0005524">
    <property type="term" value="F:ATP binding"/>
    <property type="evidence" value="ECO:0007669"/>
    <property type="project" value="UniProtKB-KW"/>
</dbReference>
<dbReference type="GO" id="GO:0009035">
    <property type="term" value="F:type I site-specific deoxyribonuclease activity"/>
    <property type="evidence" value="ECO:0007669"/>
    <property type="project" value="UniProtKB-EC"/>
</dbReference>
<dbReference type="PROSITE" id="PS51192">
    <property type="entry name" value="HELICASE_ATP_BIND_1"/>
    <property type="match status" value="1"/>
</dbReference>
<dbReference type="CDD" id="cd18800">
    <property type="entry name" value="SF2_C_EcoR124I-like"/>
    <property type="match status" value="1"/>
</dbReference>
<dbReference type="InterPro" id="IPR007409">
    <property type="entry name" value="Restrct_endonuc_type1_HsdR_N"/>
</dbReference>
<accession>A0A1Q5PCL1</accession>
<dbReference type="Pfam" id="PF04313">
    <property type="entry name" value="HSDR_N"/>
    <property type="match status" value="1"/>
</dbReference>
<gene>
    <name evidence="12" type="ORF">A3841_16585</name>
</gene>
<dbReference type="RefSeq" id="WP_073852086.1">
    <property type="nucleotide sequence ID" value="NZ_LVWA01000005.1"/>
</dbReference>
<dbReference type="OrthoDB" id="9758243at2"/>
<keyword evidence="5 10" id="KW-0680">Restriction system</keyword>
<comment type="similarity">
    <text evidence="2 10">Belongs to the HsdR family.</text>
</comment>
<evidence type="ECO:0000313" key="13">
    <source>
        <dbReference type="Proteomes" id="UP000186551"/>
    </source>
</evidence>
<dbReference type="InterPro" id="IPR040980">
    <property type="entry name" value="SWI2_SNF2"/>
</dbReference>
<comment type="function">
    <text evidence="10">Subunit R is required for both nuclease and ATPase activities, but not for modification.</text>
</comment>
<dbReference type="EMBL" id="LVWA01000005">
    <property type="protein sequence ID" value="OKL39978.1"/>
    <property type="molecule type" value="Genomic_DNA"/>
</dbReference>
<dbReference type="AlphaFoldDB" id="A0A1Q5PCL1"/>
<comment type="subunit">
    <text evidence="10">The type I restriction/modification system is composed of three polypeptides R, M and S.</text>
</comment>
<keyword evidence="8 10" id="KW-0067">ATP-binding</keyword>
<evidence type="ECO:0000256" key="9">
    <source>
        <dbReference type="ARBA" id="ARBA00023125"/>
    </source>
</evidence>
<dbReference type="Pfam" id="PF18766">
    <property type="entry name" value="SWI2_SNF2"/>
    <property type="match status" value="1"/>
</dbReference>
<dbReference type="PANTHER" id="PTHR30195:SF15">
    <property type="entry name" value="TYPE I RESTRICTION ENZYME HINDI ENDONUCLEASE SUBUNIT"/>
    <property type="match status" value="1"/>
</dbReference>
<dbReference type="InterPro" id="IPR004473">
    <property type="entry name" value="Restrct_endonuc_typeI_HsdR"/>
</dbReference>
<dbReference type="InterPro" id="IPR055180">
    <property type="entry name" value="HsdR_RecA-like_helicase_dom_2"/>
</dbReference>
<keyword evidence="3" id="KW-0540">Nuclease</keyword>
<dbReference type="PANTHER" id="PTHR30195">
    <property type="entry name" value="TYPE I SITE-SPECIFIC DEOXYRIBONUCLEASE PROTEIN SUBUNIT M AND R"/>
    <property type="match status" value="1"/>
</dbReference>
<dbReference type="Gene3D" id="3.90.1570.50">
    <property type="match status" value="1"/>
</dbReference>
<evidence type="ECO:0000256" key="2">
    <source>
        <dbReference type="ARBA" id="ARBA00008598"/>
    </source>
</evidence>
<evidence type="ECO:0000256" key="7">
    <source>
        <dbReference type="ARBA" id="ARBA00022801"/>
    </source>
</evidence>
<evidence type="ECO:0000256" key="6">
    <source>
        <dbReference type="ARBA" id="ARBA00022759"/>
    </source>
</evidence>
<dbReference type="InterPro" id="IPR021810">
    <property type="entry name" value="T1RH-like_C"/>
</dbReference>
<protein>
    <recommendedName>
        <fullName evidence="10">Type I restriction enzyme endonuclease subunit</fullName>
        <shortName evidence="10">R protein</shortName>
        <ecNumber evidence="10">3.1.21.3</ecNumber>
    </recommendedName>
</protein>
<organism evidence="12 13">
    <name type="scientific">Pontibacter flavimaris</name>
    <dbReference type="NCBI Taxonomy" id="1797110"/>
    <lineage>
        <taxon>Bacteria</taxon>
        <taxon>Pseudomonadati</taxon>
        <taxon>Bacteroidota</taxon>
        <taxon>Cytophagia</taxon>
        <taxon>Cytophagales</taxon>
        <taxon>Hymenobacteraceae</taxon>
        <taxon>Pontibacter</taxon>
    </lineage>
</organism>
<dbReference type="GO" id="GO:0009307">
    <property type="term" value="P:DNA restriction-modification system"/>
    <property type="evidence" value="ECO:0007669"/>
    <property type="project" value="UniProtKB-KW"/>
</dbReference>
<reference evidence="12 13" key="1">
    <citation type="submission" date="2016-03" db="EMBL/GenBank/DDBJ databases">
        <title>Genome sequence of Pontibacter sp. nov., of the family cytophagaceae, isolated from marine sediment of the Yellow Sea, China.</title>
        <authorList>
            <person name="Zhang G."/>
            <person name="Zhang R."/>
        </authorList>
    </citation>
    <scope>NUCLEOTIDE SEQUENCE [LARGE SCALE GENOMIC DNA]</scope>
    <source>
        <strain evidence="12 13">S10-8</strain>
    </source>
</reference>
<dbReference type="NCBIfam" id="TIGR00348">
    <property type="entry name" value="hsdR"/>
    <property type="match status" value="1"/>
</dbReference>
<proteinExistence type="inferred from homology"/>
<keyword evidence="13" id="KW-1185">Reference proteome</keyword>
<evidence type="ECO:0000256" key="3">
    <source>
        <dbReference type="ARBA" id="ARBA00022722"/>
    </source>
</evidence>
<evidence type="ECO:0000313" key="12">
    <source>
        <dbReference type="EMBL" id="OKL39978.1"/>
    </source>
</evidence>
<evidence type="ECO:0000256" key="10">
    <source>
        <dbReference type="RuleBase" id="RU364115"/>
    </source>
</evidence>
<evidence type="ECO:0000259" key="11">
    <source>
        <dbReference type="PROSITE" id="PS51192"/>
    </source>
</evidence>
<dbReference type="GO" id="GO:0003677">
    <property type="term" value="F:DNA binding"/>
    <property type="evidence" value="ECO:0007669"/>
    <property type="project" value="UniProtKB-KW"/>
</dbReference>
<dbReference type="EC" id="3.1.21.3" evidence="10"/>
<comment type="caution">
    <text evidence="12">The sequence shown here is derived from an EMBL/GenBank/DDBJ whole genome shotgun (WGS) entry which is preliminary data.</text>
</comment>
<evidence type="ECO:0000256" key="4">
    <source>
        <dbReference type="ARBA" id="ARBA00022741"/>
    </source>
</evidence>
<dbReference type="Proteomes" id="UP000186551">
    <property type="component" value="Unassembled WGS sequence"/>
</dbReference>
<keyword evidence="7 10" id="KW-0378">Hydrolase</keyword>
<dbReference type="Gene3D" id="3.40.50.300">
    <property type="entry name" value="P-loop containing nucleotide triphosphate hydrolases"/>
    <property type="match status" value="2"/>
</dbReference>
<evidence type="ECO:0000256" key="5">
    <source>
        <dbReference type="ARBA" id="ARBA00022747"/>
    </source>
</evidence>